<gene>
    <name evidence="1" type="ORF">M9H77_15424</name>
</gene>
<name>A0ACC0AY82_CATRO</name>
<keyword evidence="2" id="KW-1185">Reference proteome</keyword>
<dbReference type="EMBL" id="CM044704">
    <property type="protein sequence ID" value="KAI5665571.1"/>
    <property type="molecule type" value="Genomic_DNA"/>
</dbReference>
<dbReference type="Proteomes" id="UP001060085">
    <property type="component" value="Linkage Group LG04"/>
</dbReference>
<organism evidence="1 2">
    <name type="scientific">Catharanthus roseus</name>
    <name type="common">Madagascar periwinkle</name>
    <name type="synonym">Vinca rosea</name>
    <dbReference type="NCBI Taxonomy" id="4058"/>
    <lineage>
        <taxon>Eukaryota</taxon>
        <taxon>Viridiplantae</taxon>
        <taxon>Streptophyta</taxon>
        <taxon>Embryophyta</taxon>
        <taxon>Tracheophyta</taxon>
        <taxon>Spermatophyta</taxon>
        <taxon>Magnoliopsida</taxon>
        <taxon>eudicotyledons</taxon>
        <taxon>Gunneridae</taxon>
        <taxon>Pentapetalae</taxon>
        <taxon>asterids</taxon>
        <taxon>lamiids</taxon>
        <taxon>Gentianales</taxon>
        <taxon>Apocynaceae</taxon>
        <taxon>Rauvolfioideae</taxon>
        <taxon>Vinceae</taxon>
        <taxon>Catharanthinae</taxon>
        <taxon>Catharanthus</taxon>
    </lineage>
</organism>
<evidence type="ECO:0000313" key="1">
    <source>
        <dbReference type="EMBL" id="KAI5665571.1"/>
    </source>
</evidence>
<accession>A0ACC0AY82</accession>
<comment type="caution">
    <text evidence="1">The sequence shown here is derived from an EMBL/GenBank/DDBJ whole genome shotgun (WGS) entry which is preliminary data.</text>
</comment>
<sequence>MTTLQASTSYGVGFAVSCSFAAPPRSSSNRRVVILANAEPSEKSVDIMRKFSEQYARKSGTYFCVDKGVTSVVIKGLAEHRDTLGAPLCPCRHYDDKVAEAQQGFWNCPCVPMRERKECHCMLFLTPDNDFAGNEQCFGVLLYALSCIEWLLLCRASHLRRSRKQLRICDAFNSLLSFYLTTLSISVFSRQLLISLFRRRESGFLGIFTGEENNQQCGNPRRCQEAKDLWKIEMLMTFYFPPTKDVKVGGNDLRLKLLRNRMDKQMKMEEQKKIEQQGKFSKTIQSPERSERILMRNIPPSRRAGELLEVELLRNSYNSHSMDKLTTKSPDDICKISGGISSSRSIDEVLRLPPPRPIDASRSGYRMHSDLLEHSHPKGSESMPVITSSMRTSLDMDKPVKAFTPSSSIMLKSTVPVYPLPLQSFIPNLDKPLTVSSLLHSLGLGKYIVLFQAEEFIMHFIPHMHGTRFSVLMCCTMLQEAGVPGKYLYLSLFHACCLKLSSFLGEIGRGGG</sequence>
<evidence type="ECO:0000313" key="2">
    <source>
        <dbReference type="Proteomes" id="UP001060085"/>
    </source>
</evidence>
<reference evidence="2" key="1">
    <citation type="journal article" date="2023" name="Nat. Plants">
        <title>Single-cell RNA sequencing provides a high-resolution roadmap for understanding the multicellular compartmentation of specialized metabolism.</title>
        <authorList>
            <person name="Sun S."/>
            <person name="Shen X."/>
            <person name="Li Y."/>
            <person name="Li Y."/>
            <person name="Wang S."/>
            <person name="Li R."/>
            <person name="Zhang H."/>
            <person name="Shen G."/>
            <person name="Guo B."/>
            <person name="Wei J."/>
            <person name="Xu J."/>
            <person name="St-Pierre B."/>
            <person name="Chen S."/>
            <person name="Sun C."/>
        </authorList>
    </citation>
    <scope>NUCLEOTIDE SEQUENCE [LARGE SCALE GENOMIC DNA]</scope>
</reference>
<protein>
    <submittedName>
        <fullName evidence="1">Uncharacterized protein</fullName>
    </submittedName>
</protein>
<proteinExistence type="predicted"/>